<evidence type="ECO:0000313" key="2">
    <source>
        <dbReference type="Proteomes" id="UP000790709"/>
    </source>
</evidence>
<sequence>MGDSELNMSAPQRDDTSTVSTGATHSLRPNPVRRDTEGILSYYQSADAGRSPSPGPESGTHVRSNSGSTSSSDYSSPSAKDDAPQSQSPPTSFVAAAGVRRRPSIPSEGSADRRRLAIIQMDSVSDESKDVNKKASTDYSLTHIGSSKNNTGSPSNSLRSRRGLEARLALVAPPDASPAAYTHLTPPMTAPIPQAQTHQSTMSAAQAQASHIRSSSEAHGFSAKGVGHVRGKSSREVAVVGTRGSSSSEKQHQTKQSPIAGSLGPPLFQMPQSRRSPSPTEVSDSSSGRARRRKDALSPAVSPIKELKEAGTPIMTPAIGESKNIGDRVAGPVIVNLYPDSPTPNPRPTSQQSVSPSPSVQSTSFRSPSTSSTSSSMSSPYLFYQPGVHATAGPLPPPPMAVFKIDPNAPPPPRPPRMHTPMRRRGDMDAVKHALQLPPSVAAALNSKLSPSNGQKVPSSSTKPSIPVPVVVSPPEDEDAGSKPSTPASSVHDSIAQPSHVREGAFPPSRTCTSETEDISSSPEVMEITLPPPPPRRHESIDDLVADVGDAIDDMGIMSARDVPPPTVIEPPRHSEGLSARPALEIRRLSVSPDQSQQTTPTSDESRGRSSLDLDRTLPLEPSPPLPPKRDYQGLENSPLKKALNIKRFSSLPRTPSLMSLNRLSTSSKRSSRTPSPSVLPPVPRLPPSVEKIKSSWPSAMHFADVIVKKSALERSAGYAHKINELYMYDCGLGDWIVETRYKAINPQSATKRATLTDSNPRLPSTVIPTRQPRHISESSTGSEVTFPRRADAYAATDLTSPTAGDASPPDAPPPLPYPALAASRVNPSRASTMMASSSSSSGRSMTSPTSAKSPGAFFASLGRKTSLKKERGGPLSPPSPVRVLSKSPPRPTPNPRPVNIPNAPSMPGGPRALPSRMQRSQTIMVSPQPSPNSASTQRSSIIARRPSLFGGRSVSPEHIINIEPDDFTRQVDKLAALLPKADRSVLAGYLRRSGQDILAIGQYLEDEKNGTLRYD</sequence>
<reference evidence="1" key="1">
    <citation type="journal article" date="2021" name="New Phytol.">
        <title>Evolutionary innovations through gain and loss of genes in the ectomycorrhizal Boletales.</title>
        <authorList>
            <person name="Wu G."/>
            <person name="Miyauchi S."/>
            <person name="Morin E."/>
            <person name="Kuo A."/>
            <person name="Drula E."/>
            <person name="Varga T."/>
            <person name="Kohler A."/>
            <person name="Feng B."/>
            <person name="Cao Y."/>
            <person name="Lipzen A."/>
            <person name="Daum C."/>
            <person name="Hundley H."/>
            <person name="Pangilinan J."/>
            <person name="Johnson J."/>
            <person name="Barry K."/>
            <person name="LaButti K."/>
            <person name="Ng V."/>
            <person name="Ahrendt S."/>
            <person name="Min B."/>
            <person name="Choi I.G."/>
            <person name="Park H."/>
            <person name="Plett J.M."/>
            <person name="Magnuson J."/>
            <person name="Spatafora J.W."/>
            <person name="Nagy L.G."/>
            <person name="Henrissat B."/>
            <person name="Grigoriev I.V."/>
            <person name="Yang Z.L."/>
            <person name="Xu J."/>
            <person name="Martin F.M."/>
        </authorList>
    </citation>
    <scope>NUCLEOTIDE SEQUENCE</scope>
    <source>
        <strain evidence="1">KUC20120723A-06</strain>
    </source>
</reference>
<comment type="caution">
    <text evidence="1">The sequence shown here is derived from an EMBL/GenBank/DDBJ whole genome shotgun (WGS) entry which is preliminary data.</text>
</comment>
<proteinExistence type="predicted"/>
<organism evidence="1 2">
    <name type="scientific">Leucogyrophana mollusca</name>
    <dbReference type="NCBI Taxonomy" id="85980"/>
    <lineage>
        <taxon>Eukaryota</taxon>
        <taxon>Fungi</taxon>
        <taxon>Dikarya</taxon>
        <taxon>Basidiomycota</taxon>
        <taxon>Agaricomycotina</taxon>
        <taxon>Agaricomycetes</taxon>
        <taxon>Agaricomycetidae</taxon>
        <taxon>Boletales</taxon>
        <taxon>Boletales incertae sedis</taxon>
        <taxon>Leucogyrophana</taxon>
    </lineage>
</organism>
<dbReference type="EMBL" id="MU266335">
    <property type="protein sequence ID" value="KAH7930016.1"/>
    <property type="molecule type" value="Genomic_DNA"/>
</dbReference>
<accession>A0ACB8BY74</accession>
<gene>
    <name evidence="1" type="ORF">BV22DRAFT_1055597</name>
</gene>
<keyword evidence="2" id="KW-1185">Reference proteome</keyword>
<protein>
    <submittedName>
        <fullName evidence="1">Uncharacterized protein</fullName>
    </submittedName>
</protein>
<evidence type="ECO:0000313" key="1">
    <source>
        <dbReference type="EMBL" id="KAH7930016.1"/>
    </source>
</evidence>
<name>A0ACB8BY74_9AGAM</name>
<dbReference type="Proteomes" id="UP000790709">
    <property type="component" value="Unassembled WGS sequence"/>
</dbReference>